<dbReference type="Proteomes" id="UP000663874">
    <property type="component" value="Unassembled WGS sequence"/>
</dbReference>
<comment type="caution">
    <text evidence="1">The sequence shown here is derived from an EMBL/GenBank/DDBJ whole genome shotgun (WGS) entry which is preliminary data.</text>
</comment>
<reference evidence="1" key="1">
    <citation type="submission" date="2021-02" db="EMBL/GenBank/DDBJ databases">
        <authorList>
            <person name="Nowell W R."/>
        </authorList>
    </citation>
    <scope>NUCLEOTIDE SEQUENCE</scope>
</reference>
<sequence>MTFNDFPQELTTRMKCLFQRNNENPISEDILIDDHSDGALSTTLIQILAHKNDRNELEMLVVYVTATRRLSRGYNFTQTYWEQHRKQIKRALQYLYGKQALKELSLE</sequence>
<dbReference type="EMBL" id="CAJOBE010005723">
    <property type="protein sequence ID" value="CAF3983091.1"/>
    <property type="molecule type" value="Genomic_DNA"/>
</dbReference>
<accession>A0A819MNV3</accession>
<protein>
    <submittedName>
        <fullName evidence="1">Uncharacterized protein</fullName>
    </submittedName>
</protein>
<name>A0A819MNV3_9BILA</name>
<dbReference type="AlphaFoldDB" id="A0A819MNV3"/>
<proteinExistence type="predicted"/>
<evidence type="ECO:0000313" key="1">
    <source>
        <dbReference type="EMBL" id="CAF3983091.1"/>
    </source>
</evidence>
<gene>
    <name evidence="1" type="ORF">FNK824_LOCUS24976</name>
</gene>
<organism evidence="1 2">
    <name type="scientific">Rotaria sordida</name>
    <dbReference type="NCBI Taxonomy" id="392033"/>
    <lineage>
        <taxon>Eukaryota</taxon>
        <taxon>Metazoa</taxon>
        <taxon>Spiralia</taxon>
        <taxon>Gnathifera</taxon>
        <taxon>Rotifera</taxon>
        <taxon>Eurotatoria</taxon>
        <taxon>Bdelloidea</taxon>
        <taxon>Philodinida</taxon>
        <taxon>Philodinidae</taxon>
        <taxon>Rotaria</taxon>
    </lineage>
</organism>
<evidence type="ECO:0000313" key="2">
    <source>
        <dbReference type="Proteomes" id="UP000663874"/>
    </source>
</evidence>